<gene>
    <name evidence="12" type="ORF">AAV99_02365</name>
</gene>
<evidence type="ECO:0000313" key="12">
    <source>
        <dbReference type="EMBL" id="KLI64462.1"/>
    </source>
</evidence>
<comment type="cofactor">
    <cofactor evidence="7 8">
        <name>Zn(2+)</name>
        <dbReference type="ChEBI" id="CHEBI:29105"/>
    </cofactor>
    <text evidence="7 8">Binds 1 zinc ion per subunit.</text>
</comment>
<reference evidence="12 13" key="1">
    <citation type="submission" date="2015-04" db="EMBL/GenBank/DDBJ databases">
        <title>The draft genome sequence of Erythrobacter marinus HWDM-33.</title>
        <authorList>
            <person name="Zhuang L."/>
            <person name="Liu Y."/>
            <person name="Shao Z."/>
        </authorList>
    </citation>
    <scope>NUCLEOTIDE SEQUENCE [LARGE SCALE GENOMIC DNA]</scope>
    <source>
        <strain evidence="12 13">HWDM-33</strain>
    </source>
</reference>
<dbReference type="STRING" id="874156.GCA_001021555_00807"/>
<comment type="caution">
    <text evidence="12">The sequence shown here is derived from an EMBL/GenBank/DDBJ whole genome shotgun (WGS) entry which is preliminary data.</text>
</comment>
<feature type="transmembrane region" description="Helical" evidence="9">
    <location>
        <begin position="296"/>
        <end position="315"/>
    </location>
</feature>
<dbReference type="PATRIC" id="fig|874156.12.peg.493"/>
<evidence type="ECO:0000259" key="10">
    <source>
        <dbReference type="Pfam" id="PF01435"/>
    </source>
</evidence>
<dbReference type="Pfam" id="PF01435">
    <property type="entry name" value="Peptidase_M48"/>
    <property type="match status" value="1"/>
</dbReference>
<keyword evidence="4 7" id="KW-0862">Zinc</keyword>
<evidence type="ECO:0000256" key="6">
    <source>
        <dbReference type="PIRSR" id="PIRSR627057-1"/>
    </source>
</evidence>
<dbReference type="AlphaFoldDB" id="A0A0H0XR94"/>
<dbReference type="InterPro" id="IPR032456">
    <property type="entry name" value="Peptidase_M48_N"/>
</dbReference>
<organism evidence="12 13">
    <name type="scientific">Aurantiacibacter marinus</name>
    <dbReference type="NCBI Taxonomy" id="874156"/>
    <lineage>
        <taxon>Bacteria</taxon>
        <taxon>Pseudomonadati</taxon>
        <taxon>Pseudomonadota</taxon>
        <taxon>Alphaproteobacteria</taxon>
        <taxon>Sphingomonadales</taxon>
        <taxon>Erythrobacteraceae</taxon>
        <taxon>Aurantiacibacter</taxon>
    </lineage>
</organism>
<dbReference type="GO" id="GO:0046872">
    <property type="term" value="F:metal ion binding"/>
    <property type="evidence" value="ECO:0007669"/>
    <property type="project" value="UniProtKB-KW"/>
</dbReference>
<evidence type="ECO:0000256" key="2">
    <source>
        <dbReference type="ARBA" id="ARBA00022723"/>
    </source>
</evidence>
<keyword evidence="1 8" id="KW-0645">Protease</keyword>
<dbReference type="EMBL" id="LBHU01000001">
    <property type="protein sequence ID" value="KLI64462.1"/>
    <property type="molecule type" value="Genomic_DNA"/>
</dbReference>
<dbReference type="PANTHER" id="PTHR10120">
    <property type="entry name" value="CAAX PRENYL PROTEASE 1"/>
    <property type="match status" value="1"/>
</dbReference>
<evidence type="ECO:0000256" key="8">
    <source>
        <dbReference type="RuleBase" id="RU003983"/>
    </source>
</evidence>
<keyword evidence="2 7" id="KW-0479">Metal-binding</keyword>
<evidence type="ECO:0000256" key="7">
    <source>
        <dbReference type="PIRSR" id="PIRSR627057-2"/>
    </source>
</evidence>
<protein>
    <submittedName>
        <fullName evidence="12">Peptidase M48</fullName>
    </submittedName>
</protein>
<feature type="transmembrane region" description="Helical" evidence="9">
    <location>
        <begin position="144"/>
        <end position="167"/>
    </location>
</feature>
<feature type="transmembrane region" description="Helical" evidence="9">
    <location>
        <begin position="33"/>
        <end position="50"/>
    </location>
</feature>
<evidence type="ECO:0000256" key="4">
    <source>
        <dbReference type="ARBA" id="ARBA00022833"/>
    </source>
</evidence>
<dbReference type="Gene3D" id="3.30.2010.10">
    <property type="entry name" value="Metalloproteases ('zincins'), catalytic domain"/>
    <property type="match status" value="1"/>
</dbReference>
<feature type="binding site" evidence="7">
    <location>
        <position position="250"/>
    </location>
    <ligand>
        <name>Zn(2+)</name>
        <dbReference type="ChEBI" id="CHEBI:29105"/>
        <note>catalytic</note>
    </ligand>
</feature>
<evidence type="ECO:0000259" key="11">
    <source>
        <dbReference type="Pfam" id="PF16491"/>
    </source>
</evidence>
<dbReference type="GO" id="GO:0004222">
    <property type="term" value="F:metalloendopeptidase activity"/>
    <property type="evidence" value="ECO:0007669"/>
    <property type="project" value="InterPro"/>
</dbReference>
<keyword evidence="9" id="KW-0472">Membrane</keyword>
<evidence type="ECO:0000313" key="13">
    <source>
        <dbReference type="Proteomes" id="UP000053455"/>
    </source>
</evidence>
<dbReference type="RefSeq" id="WP_047092326.1">
    <property type="nucleotide sequence ID" value="NZ_LBHU01000001.1"/>
</dbReference>
<dbReference type="CDD" id="cd07343">
    <property type="entry name" value="M48A_Zmpste24p_like"/>
    <property type="match status" value="1"/>
</dbReference>
<keyword evidence="5 8" id="KW-0482">Metalloprotease</keyword>
<evidence type="ECO:0000256" key="5">
    <source>
        <dbReference type="ARBA" id="ARBA00023049"/>
    </source>
</evidence>
<evidence type="ECO:0000256" key="1">
    <source>
        <dbReference type="ARBA" id="ARBA00022670"/>
    </source>
</evidence>
<keyword evidence="3 8" id="KW-0378">Hydrolase</keyword>
<proteinExistence type="inferred from homology"/>
<dbReference type="GO" id="GO:0071586">
    <property type="term" value="P:CAAX-box protein processing"/>
    <property type="evidence" value="ECO:0007669"/>
    <property type="project" value="InterPro"/>
</dbReference>
<feature type="transmembrane region" description="Helical" evidence="9">
    <location>
        <begin position="256"/>
        <end position="275"/>
    </location>
</feature>
<comment type="similarity">
    <text evidence="8">Belongs to the peptidase M48 family.</text>
</comment>
<evidence type="ECO:0000256" key="9">
    <source>
        <dbReference type="SAM" id="Phobius"/>
    </source>
</evidence>
<sequence>MTFDPAGATQAYLDTLDPEALAMARDYTTGNHLLILGGLAVSALVTWLIVRSHVLDKLALRMEKRSTALRTFAIGAVYLLISALLTLPWNIYTGWWREIQFDRTSQPFGDFLSQGAVEVVLVAIIGAIFLTGVYGLIRRTGKNWWIWSGGLVAGALAFFLLLSPMLIEPLFNDYEPIPEGEVRDAVLALGADAGVPEGRVFMFDGSRQSNNFTANVSGVGSNARIAISDVAISEASLDEVKAVTGHEIGHYALGHVWRAIAVYALIAIALFWLTARTYPFFARVFRSTATLEEVRGVPVFVFVAGLYIVLAQPAMNAVVRAGEREADIYSLETVGLPDALAGALIKTAEYRYPRASALEEALFYTHPTIEDRIRAAMEWKAEQEGAAE</sequence>
<accession>A0A0H0XR94</accession>
<keyword evidence="9" id="KW-0812">Transmembrane</keyword>
<feature type="binding site" evidence="7">
    <location>
        <position position="246"/>
    </location>
    <ligand>
        <name>Zn(2+)</name>
        <dbReference type="ChEBI" id="CHEBI:29105"/>
        <note>catalytic</note>
    </ligand>
</feature>
<feature type="domain" description="CAAX prenyl protease 1 N-terminal" evidence="11">
    <location>
        <begin position="13"/>
        <end position="172"/>
    </location>
</feature>
<dbReference type="InterPro" id="IPR001915">
    <property type="entry name" value="Peptidase_M48"/>
</dbReference>
<name>A0A0H0XR94_9SPHN</name>
<feature type="active site" description="Proton donor" evidence="6">
    <location>
        <position position="327"/>
    </location>
</feature>
<evidence type="ECO:0000256" key="3">
    <source>
        <dbReference type="ARBA" id="ARBA00022801"/>
    </source>
</evidence>
<dbReference type="OrthoDB" id="9781930at2"/>
<feature type="transmembrane region" description="Helical" evidence="9">
    <location>
        <begin position="71"/>
        <end position="91"/>
    </location>
</feature>
<dbReference type="Pfam" id="PF16491">
    <property type="entry name" value="Peptidase_M48_N"/>
    <property type="match status" value="1"/>
</dbReference>
<feature type="binding site" evidence="7">
    <location>
        <position position="323"/>
    </location>
    <ligand>
        <name>Zn(2+)</name>
        <dbReference type="ChEBI" id="CHEBI:29105"/>
        <note>catalytic</note>
    </ligand>
</feature>
<feature type="domain" description="Peptidase M48" evidence="10">
    <location>
        <begin position="178"/>
        <end position="379"/>
    </location>
</feature>
<dbReference type="InterPro" id="IPR027057">
    <property type="entry name" value="CAXX_Prtase_1"/>
</dbReference>
<feature type="transmembrane region" description="Helical" evidence="9">
    <location>
        <begin position="111"/>
        <end position="137"/>
    </location>
</feature>
<keyword evidence="9" id="KW-1133">Transmembrane helix</keyword>
<feature type="active site" evidence="6">
    <location>
        <position position="247"/>
    </location>
</feature>
<dbReference type="Proteomes" id="UP000053455">
    <property type="component" value="Unassembled WGS sequence"/>
</dbReference>
<keyword evidence="13" id="KW-1185">Reference proteome</keyword>